<sequence>MKQIQTNASGAKQLLADWETAETADIEAIERQVSEMIATVRADGDTALHAYTEQFDGLTLPRFRVAQTEIDAAYAAVEPAFITALEHAQRNIVSYHEQQKRTSFMDTPASGIIRGQLIRPLEAVGVYVPGGTAAYPSSVLMNVIPAKIAGVPRIAMVTPPGKTGVNRYILAAAKIAGVDEVYALGGVQAIAALAYGTESVPAVDKIVGPGNMYVATAKKQVYGQVSIDMIAGPSEIVVIADEQANPRYIAADLLSQAEHDVRSRALLVTTSETLATAVTAEIERQLITLPRAAIAKAAIDSYGTAFIASSLTEAFAIVNAIAPEHLEVQVEGAFEYLPLIKHAGSIFLGAYASEPLGDYLAGPNHVLPTSGTARFFSGLNVDDFCKKSAYISYTKEALARDKDDVIYLATKEGLDAHARAIAIRFEEE</sequence>
<dbReference type="Gene3D" id="1.20.5.1300">
    <property type="match status" value="1"/>
</dbReference>
<evidence type="ECO:0000256" key="6">
    <source>
        <dbReference type="ARBA" id="ARBA00023002"/>
    </source>
</evidence>
<dbReference type="GO" id="GO:0004399">
    <property type="term" value="F:histidinol dehydrogenase activity"/>
    <property type="evidence" value="ECO:0007669"/>
    <property type="project" value="UniProtKB-UniRule"/>
</dbReference>
<evidence type="ECO:0000256" key="14">
    <source>
        <dbReference type="RuleBase" id="RU004175"/>
    </source>
</evidence>
<evidence type="ECO:0000256" key="7">
    <source>
        <dbReference type="ARBA" id="ARBA00049489"/>
    </source>
</evidence>
<dbReference type="InterPro" id="IPR012131">
    <property type="entry name" value="Hstdl_DH"/>
</dbReference>
<dbReference type="GO" id="GO:0008270">
    <property type="term" value="F:zinc ion binding"/>
    <property type="evidence" value="ECO:0007669"/>
    <property type="project" value="UniProtKB-UniRule"/>
</dbReference>
<dbReference type="OrthoDB" id="9805269at2"/>
<dbReference type="GO" id="GO:0005829">
    <property type="term" value="C:cytosol"/>
    <property type="evidence" value="ECO:0007669"/>
    <property type="project" value="TreeGrafter"/>
</dbReference>
<evidence type="ECO:0000256" key="5">
    <source>
        <dbReference type="ARBA" id="ARBA00022833"/>
    </source>
</evidence>
<dbReference type="PROSITE" id="PS00611">
    <property type="entry name" value="HISOL_DEHYDROGENASE"/>
    <property type="match status" value="1"/>
</dbReference>
<dbReference type="PANTHER" id="PTHR21256:SF2">
    <property type="entry name" value="HISTIDINE BIOSYNTHESIS TRIFUNCTIONAL PROTEIN"/>
    <property type="match status" value="1"/>
</dbReference>
<dbReference type="NCBIfam" id="TIGR00069">
    <property type="entry name" value="hisD"/>
    <property type="match status" value="1"/>
</dbReference>
<evidence type="ECO:0000256" key="3">
    <source>
        <dbReference type="ARBA" id="ARBA00012965"/>
    </source>
</evidence>
<accession>W7CJ50</accession>
<feature type="binding site" evidence="8 13">
    <location>
        <position position="358"/>
    </location>
    <ligand>
        <name>Zn(2+)</name>
        <dbReference type="ChEBI" id="CHEBI:29105"/>
    </ligand>
</feature>
<evidence type="ECO:0000256" key="1">
    <source>
        <dbReference type="ARBA" id="ARBA00003850"/>
    </source>
</evidence>
<keyword evidence="8 11" id="KW-0520">NAD</keyword>
<comment type="cofactor">
    <cofactor evidence="8 13">
        <name>Zn(2+)</name>
        <dbReference type="ChEBI" id="CHEBI:29105"/>
    </cofactor>
    <text evidence="8 13">Binds 1 zinc ion per subunit.</text>
</comment>
<keyword evidence="4 8" id="KW-0479">Metal-binding</keyword>
<dbReference type="PRINTS" id="PR00083">
    <property type="entry name" value="HOLDHDRGNASE"/>
</dbReference>
<keyword evidence="8" id="KW-0028">Amino-acid biosynthesis</keyword>
<evidence type="ECO:0000256" key="11">
    <source>
        <dbReference type="PIRSR" id="PIRSR000099-2"/>
    </source>
</evidence>
<comment type="catalytic activity">
    <reaction evidence="7 8">
        <text>L-histidinol + 2 NAD(+) + H2O = L-histidine + 2 NADH + 3 H(+)</text>
        <dbReference type="Rhea" id="RHEA:20641"/>
        <dbReference type="ChEBI" id="CHEBI:15377"/>
        <dbReference type="ChEBI" id="CHEBI:15378"/>
        <dbReference type="ChEBI" id="CHEBI:57540"/>
        <dbReference type="ChEBI" id="CHEBI:57595"/>
        <dbReference type="ChEBI" id="CHEBI:57699"/>
        <dbReference type="ChEBI" id="CHEBI:57945"/>
        <dbReference type="EC" id="1.1.1.23"/>
    </reaction>
</comment>
<dbReference type="AlphaFoldDB" id="W7CJ50"/>
<feature type="binding site" evidence="8 12">
    <location>
        <position position="234"/>
    </location>
    <ligand>
        <name>substrate</name>
    </ligand>
</feature>
<comment type="caution">
    <text evidence="15">The sequence shown here is derived from an EMBL/GenBank/DDBJ whole genome shotgun (WGS) entry which is preliminary data.</text>
</comment>
<name>W7CJ50_9LIST</name>
<dbReference type="InterPro" id="IPR022695">
    <property type="entry name" value="Histidinol_DH_monofunct"/>
</dbReference>
<reference evidence="15 16" key="1">
    <citation type="submission" date="2012-12" db="EMBL/GenBank/DDBJ databases">
        <title>Novel taxa of Listeriaceae from agricultural environments in the United States.</title>
        <authorList>
            <person name="den Bakker H.C."/>
            <person name="Allred A."/>
            <person name="Warchocki S."/>
            <person name="Wright E.M."/>
            <person name="Burrell A."/>
            <person name="Nightingale K.K."/>
            <person name="Kephart D."/>
            <person name="Wiedmann M."/>
        </authorList>
    </citation>
    <scope>NUCLEOTIDE SEQUENCE [LARGE SCALE GENOMIC DNA]</scope>
    <source>
        <strain evidence="15 16">FSL F6-1037</strain>
    </source>
</reference>
<organism evidence="15 16">
    <name type="scientific">Brochothrix campestris FSL F6-1037</name>
    <dbReference type="NCBI Taxonomy" id="1265861"/>
    <lineage>
        <taxon>Bacteria</taxon>
        <taxon>Bacillati</taxon>
        <taxon>Bacillota</taxon>
        <taxon>Bacilli</taxon>
        <taxon>Bacillales</taxon>
        <taxon>Listeriaceae</taxon>
        <taxon>Brochothrix</taxon>
    </lineage>
</organism>
<keyword evidence="6 8" id="KW-0560">Oxidoreductase</keyword>
<dbReference type="EMBL" id="AODH01000044">
    <property type="protein sequence ID" value="EUJ37002.1"/>
    <property type="molecule type" value="Genomic_DNA"/>
</dbReference>
<evidence type="ECO:0000256" key="10">
    <source>
        <dbReference type="PIRSR" id="PIRSR000099-1"/>
    </source>
</evidence>
<feature type="active site" description="Proton acceptor" evidence="8 10">
    <location>
        <position position="325"/>
    </location>
</feature>
<dbReference type="InterPro" id="IPR016161">
    <property type="entry name" value="Ald_DH/histidinol_DH"/>
</dbReference>
<comment type="similarity">
    <text evidence="2 8 9 14">Belongs to the histidinol dehydrogenase family.</text>
</comment>
<dbReference type="GO" id="GO:0051287">
    <property type="term" value="F:NAD binding"/>
    <property type="evidence" value="ECO:0007669"/>
    <property type="project" value="InterPro"/>
</dbReference>
<dbReference type="SUPFAM" id="SSF53720">
    <property type="entry name" value="ALDH-like"/>
    <property type="match status" value="1"/>
</dbReference>
<proteinExistence type="inferred from homology"/>
<feature type="binding site" evidence="8 13">
    <location>
        <position position="256"/>
    </location>
    <ligand>
        <name>Zn(2+)</name>
        <dbReference type="ChEBI" id="CHEBI:29105"/>
    </ligand>
</feature>
<protein>
    <recommendedName>
        <fullName evidence="3 8">Histidinol dehydrogenase</fullName>
        <shortName evidence="8">HDH</shortName>
        <ecNumber evidence="3 8">1.1.1.23</ecNumber>
    </recommendedName>
</protein>
<evidence type="ECO:0000256" key="9">
    <source>
        <dbReference type="PIRNR" id="PIRNR000099"/>
    </source>
</evidence>
<dbReference type="GO" id="GO:0000105">
    <property type="term" value="P:L-histidine biosynthetic process"/>
    <property type="evidence" value="ECO:0007669"/>
    <property type="project" value="UniProtKB-UniRule"/>
</dbReference>
<feature type="binding site" evidence="8 11">
    <location>
        <position position="211"/>
    </location>
    <ligand>
        <name>NAD(+)</name>
        <dbReference type="ChEBI" id="CHEBI:57540"/>
    </ligand>
</feature>
<dbReference type="PANTHER" id="PTHR21256">
    <property type="entry name" value="HISTIDINOL DEHYDROGENASE HDH"/>
    <property type="match status" value="1"/>
</dbReference>
<feature type="binding site" evidence="8 12">
    <location>
        <position position="412"/>
    </location>
    <ligand>
        <name>substrate</name>
    </ligand>
</feature>
<evidence type="ECO:0000313" key="16">
    <source>
        <dbReference type="Proteomes" id="UP000019243"/>
    </source>
</evidence>
<feature type="active site" description="Proton acceptor" evidence="8 10">
    <location>
        <position position="324"/>
    </location>
</feature>
<feature type="binding site" evidence="8 11">
    <location>
        <position position="127"/>
    </location>
    <ligand>
        <name>NAD(+)</name>
        <dbReference type="ChEBI" id="CHEBI:57540"/>
    </ligand>
</feature>
<evidence type="ECO:0000256" key="8">
    <source>
        <dbReference type="HAMAP-Rule" id="MF_01024"/>
    </source>
</evidence>
<feature type="binding site" evidence="8 12">
    <location>
        <position position="325"/>
    </location>
    <ligand>
        <name>substrate</name>
    </ligand>
</feature>
<dbReference type="Gene3D" id="3.40.50.1980">
    <property type="entry name" value="Nitrogenase molybdenum iron protein domain"/>
    <property type="match status" value="2"/>
</dbReference>
<feature type="binding site" evidence="8 11">
    <location>
        <position position="188"/>
    </location>
    <ligand>
        <name>NAD(+)</name>
        <dbReference type="ChEBI" id="CHEBI:57540"/>
    </ligand>
</feature>
<keyword evidence="8" id="KW-0368">Histidine biosynthesis</keyword>
<gene>
    <name evidence="8 15" type="primary">hisD</name>
    <name evidence="15" type="ORF">BCAMP_10420</name>
</gene>
<evidence type="ECO:0000256" key="13">
    <source>
        <dbReference type="PIRSR" id="PIRSR000099-4"/>
    </source>
</evidence>
<dbReference type="FunFam" id="3.40.50.1980:FF:000026">
    <property type="entry name" value="Histidinol dehydrogenase"/>
    <property type="match status" value="1"/>
</dbReference>
<feature type="binding site" evidence="8 13">
    <location>
        <position position="417"/>
    </location>
    <ligand>
        <name>Zn(2+)</name>
        <dbReference type="ChEBI" id="CHEBI:29105"/>
    </ligand>
</feature>
<dbReference type="HAMAP" id="MF_01024">
    <property type="entry name" value="HisD"/>
    <property type="match status" value="1"/>
</dbReference>
<dbReference type="Pfam" id="PF00815">
    <property type="entry name" value="Histidinol_dh"/>
    <property type="match status" value="1"/>
</dbReference>
<evidence type="ECO:0000313" key="15">
    <source>
        <dbReference type="EMBL" id="EUJ37002.1"/>
    </source>
</evidence>
<dbReference type="RefSeq" id="WP_035315264.1">
    <property type="nucleotide sequence ID" value="NZ_AODH01000044.1"/>
</dbReference>
<feature type="binding site" evidence="8 12">
    <location>
        <position position="256"/>
    </location>
    <ligand>
        <name>substrate</name>
    </ligand>
</feature>
<keyword evidence="5 8" id="KW-0862">Zinc</keyword>
<dbReference type="PATRIC" id="fig|1265861.3.peg.2046"/>
<dbReference type="Proteomes" id="UP000019243">
    <property type="component" value="Unassembled WGS sequence"/>
</dbReference>
<evidence type="ECO:0000256" key="12">
    <source>
        <dbReference type="PIRSR" id="PIRSR000099-3"/>
    </source>
</evidence>
<dbReference type="FunFam" id="3.40.50.1980:FF:000001">
    <property type="entry name" value="Histidinol dehydrogenase"/>
    <property type="match status" value="1"/>
</dbReference>
<evidence type="ECO:0000256" key="2">
    <source>
        <dbReference type="ARBA" id="ARBA00010178"/>
    </source>
</evidence>
<dbReference type="InterPro" id="IPR001692">
    <property type="entry name" value="Histidinol_DH_CS"/>
</dbReference>
<feature type="binding site" evidence="8 13">
    <location>
        <position position="259"/>
    </location>
    <ligand>
        <name>Zn(2+)</name>
        <dbReference type="ChEBI" id="CHEBI:29105"/>
    </ligand>
</feature>
<evidence type="ECO:0000256" key="4">
    <source>
        <dbReference type="ARBA" id="ARBA00022723"/>
    </source>
</evidence>
<feature type="binding site" evidence="8 12">
    <location>
        <position position="259"/>
    </location>
    <ligand>
        <name>substrate</name>
    </ligand>
</feature>
<feature type="binding site" evidence="8 12">
    <location>
        <position position="358"/>
    </location>
    <ligand>
        <name>substrate</name>
    </ligand>
</feature>
<dbReference type="EC" id="1.1.1.23" evidence="3 8"/>
<dbReference type="STRING" id="1265861.BCAMP_10420"/>
<feature type="binding site" evidence="8 12">
    <location>
        <position position="417"/>
    </location>
    <ligand>
        <name>substrate</name>
    </ligand>
</feature>
<comment type="pathway">
    <text evidence="8">Amino-acid biosynthesis; L-histidine biosynthesis; L-histidine from 5-phospho-alpha-D-ribose 1-diphosphate: step 9/9.</text>
</comment>
<dbReference type="UniPathway" id="UPA00031">
    <property type="reaction ID" value="UER00014"/>
</dbReference>
<dbReference type="CDD" id="cd06572">
    <property type="entry name" value="Histidinol_dh"/>
    <property type="match status" value="1"/>
</dbReference>
<dbReference type="PIRSF" id="PIRSF000099">
    <property type="entry name" value="Histidinol_dh"/>
    <property type="match status" value="1"/>
</dbReference>
<keyword evidence="16" id="KW-1185">Reference proteome</keyword>
<comment type="function">
    <text evidence="1 8">Catalyzes the sequential NAD-dependent oxidations of L-histidinol to L-histidinaldehyde and then to L-histidine.</text>
</comment>